<keyword evidence="1" id="KW-0614">Plasmid</keyword>
<evidence type="ECO:0000313" key="1">
    <source>
        <dbReference type="EMBL" id="CAM96387.1"/>
    </source>
</evidence>
<dbReference type="Proteomes" id="UP000002332">
    <property type="component" value="Plasmid pQBR103"/>
</dbReference>
<gene>
    <name evidence="1" type="ordered locus">pQBR0355</name>
</gene>
<evidence type="ECO:0000313" key="2">
    <source>
        <dbReference type="Proteomes" id="UP000002332"/>
    </source>
</evidence>
<name>A4V776_PSEFS</name>
<organism evidence="1 2">
    <name type="scientific">Pseudomonas fluorescens (strain SBW25)</name>
    <dbReference type="NCBI Taxonomy" id="216595"/>
    <lineage>
        <taxon>Bacteria</taxon>
        <taxon>Pseudomonadati</taxon>
        <taxon>Pseudomonadota</taxon>
        <taxon>Gammaproteobacteria</taxon>
        <taxon>Pseudomonadales</taxon>
        <taxon>Pseudomonadaceae</taxon>
        <taxon>Pseudomonas</taxon>
    </lineage>
</organism>
<protein>
    <submittedName>
        <fullName evidence="1">Uncharacterized protein</fullName>
    </submittedName>
</protein>
<sequence length="147" mass="16386">MGHICLRLRLTAQIQSERCVMGHPTAYKTLSGLLRATERVLRDSHQSIRHTFDGLSRGMWLKNAEYVADTQFGDTSGVAELRRKWSTSRPQDLIGGNALFGMPLPTREYAAGDNIPGCGLVQDVHGEQLKINGQWYHKRCFSAKGTA</sequence>
<dbReference type="AlphaFoldDB" id="A4V776"/>
<reference evidence="1 2" key="1">
    <citation type="journal article" date="2007" name="ISME J.">
        <title>Sequence-based analysis of pQBR103; a representative of a unique, transfer-proficient mega plasmid resident in the microbial community of sugar beet.</title>
        <authorList>
            <person name="Tett A."/>
            <person name="Spiers A.J."/>
            <person name="Crossman L.C."/>
            <person name="Ager D."/>
            <person name="Ciric L."/>
            <person name="Dow J.M."/>
            <person name="Fry J.C."/>
            <person name="Harris D."/>
            <person name="Lilley A."/>
            <person name="Oliver A."/>
            <person name="Parkhill J."/>
            <person name="Quail M.A."/>
            <person name="Rainey P.B."/>
            <person name="Saunders N.J."/>
            <person name="Seeger K."/>
            <person name="Snyder L.A.S."/>
            <person name="Squares R."/>
            <person name="Thomas C.M."/>
            <person name="Turner S.L."/>
            <person name="Zhang X.-X."/>
            <person name="Field D."/>
            <person name="Bailey M.J."/>
        </authorList>
    </citation>
    <scope>NUCLEOTIDE SEQUENCE [LARGE SCALE GENOMIC DNA]</scope>
    <source>
        <strain evidence="1 2">SBW25</strain>
    </source>
</reference>
<accession>A4V776</accession>
<proteinExistence type="predicted"/>
<geneLocation type="plasmid" evidence="1 2">
    <name>pQBR103</name>
</geneLocation>
<dbReference type="EMBL" id="AM235768">
    <property type="protein sequence ID" value="CAM96387.1"/>
    <property type="molecule type" value="Genomic_DNA"/>
</dbReference>